<sequence>MHEPGLGRRKAGAGVAQPRSYSMSVVDHTHTACSVFRCASIFLSPTHSPDAVLGLSTFSLIFFPAMTVVRDGSLARECSSRLGVPDIFGARSAPEPRFMILLLNRLVDIQIKKFKERNLKTLMVSWNGTTDSTDYFQVWARMFVQPCVV</sequence>
<proteinExistence type="predicted"/>
<gene>
    <name evidence="1" type="ORF">AG1IA_07218</name>
</gene>
<dbReference type="HOGENOM" id="CLU_1750923_0_0_1"/>
<name>L8WQY8_THACA</name>
<dbReference type="Proteomes" id="UP000011668">
    <property type="component" value="Unassembled WGS sequence"/>
</dbReference>
<protein>
    <submittedName>
        <fullName evidence="1">Uncharacterized protein</fullName>
    </submittedName>
</protein>
<accession>L8WQY8</accession>
<organism evidence="1 2">
    <name type="scientific">Thanatephorus cucumeris (strain AG1-IA)</name>
    <name type="common">Rice sheath blight fungus</name>
    <name type="synonym">Rhizoctonia solani</name>
    <dbReference type="NCBI Taxonomy" id="983506"/>
    <lineage>
        <taxon>Eukaryota</taxon>
        <taxon>Fungi</taxon>
        <taxon>Dikarya</taxon>
        <taxon>Basidiomycota</taxon>
        <taxon>Agaricomycotina</taxon>
        <taxon>Agaricomycetes</taxon>
        <taxon>Cantharellales</taxon>
        <taxon>Ceratobasidiaceae</taxon>
        <taxon>Rhizoctonia</taxon>
        <taxon>Rhizoctonia solani AG-1</taxon>
    </lineage>
</organism>
<reference evidence="1 2" key="1">
    <citation type="journal article" date="2013" name="Nat. Commun.">
        <title>The evolution and pathogenic mechanisms of the rice sheath blight pathogen.</title>
        <authorList>
            <person name="Zheng A."/>
            <person name="Lin R."/>
            <person name="Xu L."/>
            <person name="Qin P."/>
            <person name="Tang C."/>
            <person name="Ai P."/>
            <person name="Zhang D."/>
            <person name="Liu Y."/>
            <person name="Sun Z."/>
            <person name="Feng H."/>
            <person name="Wang Y."/>
            <person name="Chen Y."/>
            <person name="Liang X."/>
            <person name="Fu R."/>
            <person name="Li Q."/>
            <person name="Zhang J."/>
            <person name="Yu X."/>
            <person name="Xie Z."/>
            <person name="Ding L."/>
            <person name="Guan P."/>
            <person name="Tang J."/>
            <person name="Liang Y."/>
            <person name="Wang S."/>
            <person name="Deng Q."/>
            <person name="Li S."/>
            <person name="Zhu J."/>
            <person name="Wang L."/>
            <person name="Liu H."/>
            <person name="Li P."/>
        </authorList>
    </citation>
    <scope>NUCLEOTIDE SEQUENCE [LARGE SCALE GENOMIC DNA]</scope>
    <source>
        <strain evidence="2">AG-1 IA</strain>
    </source>
</reference>
<comment type="caution">
    <text evidence="1">The sequence shown here is derived from an EMBL/GenBank/DDBJ whole genome shotgun (WGS) entry which is preliminary data.</text>
</comment>
<dbReference type="EMBL" id="AFRT01002060">
    <property type="protein sequence ID" value="ELU38754.1"/>
    <property type="molecule type" value="Genomic_DNA"/>
</dbReference>
<dbReference type="AlphaFoldDB" id="L8WQY8"/>
<evidence type="ECO:0000313" key="2">
    <source>
        <dbReference type="Proteomes" id="UP000011668"/>
    </source>
</evidence>
<keyword evidence="2" id="KW-1185">Reference proteome</keyword>
<evidence type="ECO:0000313" key="1">
    <source>
        <dbReference type="EMBL" id="ELU38754.1"/>
    </source>
</evidence>